<sequence>MTENPPSAVHGSATGGYFSRRTITDLAADLRARRVTSADLIGIAIEEAESSQSTINAFVTIDVAGARAAAAAADRELAAGADRGPLHGVPIAVKDMIDVRGLPTTASSRHFVNRIAARDADCVERLRRAGAIVIGKTTTHEFANGPTGDRAATGPTRNPHALGHMSGGSSSGSAAAVAAGIVPVALGTDTGGSVRIPAACCGVVGVRPTQGAISTHGVLPLASSMDTVGVLARCAADAHVVLSALIDDFSPPAEGTSVAGVRVRWISPRSIHATQPSIARSARDLVAPFLADEIDIHGAEALRFSYRVIQGREAHAVHAERLSLATDLYDTEVRERLEMGGTYTDSQFLQAIAIREQFRAGVAQLLSAVDFIALPTIPFSAPPLFSRRVSVEDQPVDVPSGLLSLTAPWSLIGLPAVSIPAADVDGLPVGVQLVGRSHTEAGLLSFAAKLEARKLFES</sequence>
<feature type="domain" description="Amidase" evidence="1">
    <location>
        <begin position="44"/>
        <end position="249"/>
    </location>
</feature>
<feature type="domain" description="Amidase" evidence="1">
    <location>
        <begin position="329"/>
        <end position="444"/>
    </location>
</feature>
<dbReference type="EMBL" id="NOVD01000030">
    <property type="protein sequence ID" value="PCK24408.1"/>
    <property type="molecule type" value="Genomic_DNA"/>
</dbReference>
<comment type="caution">
    <text evidence="2">The sequence shown here is derived from an EMBL/GenBank/DDBJ whole genome shotgun (WGS) entry which is preliminary data.</text>
</comment>
<dbReference type="Gene3D" id="3.90.1300.10">
    <property type="entry name" value="Amidase signature (AS) domain"/>
    <property type="match status" value="1"/>
</dbReference>
<dbReference type="PROSITE" id="PS00571">
    <property type="entry name" value="AMIDASES"/>
    <property type="match status" value="1"/>
</dbReference>
<gene>
    <name evidence="2" type="ORF">CHR55_25805</name>
</gene>
<dbReference type="RefSeq" id="WP_099698378.1">
    <property type="nucleotide sequence ID" value="NZ_NOVD01000030.1"/>
</dbReference>
<organism evidence="2 3">
    <name type="scientific">Rhodococcus qingshengii</name>
    <dbReference type="NCBI Taxonomy" id="334542"/>
    <lineage>
        <taxon>Bacteria</taxon>
        <taxon>Bacillati</taxon>
        <taxon>Actinomycetota</taxon>
        <taxon>Actinomycetes</taxon>
        <taxon>Mycobacteriales</taxon>
        <taxon>Nocardiaceae</taxon>
        <taxon>Rhodococcus</taxon>
        <taxon>Rhodococcus erythropolis group</taxon>
    </lineage>
</organism>
<evidence type="ECO:0000313" key="2">
    <source>
        <dbReference type="EMBL" id="PCK24408.1"/>
    </source>
</evidence>
<protein>
    <submittedName>
        <fullName evidence="2">Amidase</fullName>
    </submittedName>
</protein>
<dbReference type="GO" id="GO:0003824">
    <property type="term" value="F:catalytic activity"/>
    <property type="evidence" value="ECO:0007669"/>
    <property type="project" value="InterPro"/>
</dbReference>
<dbReference type="SUPFAM" id="SSF75304">
    <property type="entry name" value="Amidase signature (AS) enzymes"/>
    <property type="match status" value="1"/>
</dbReference>
<proteinExistence type="predicted"/>
<dbReference type="PANTHER" id="PTHR11895:SF176">
    <property type="entry name" value="AMIDASE AMID-RELATED"/>
    <property type="match status" value="1"/>
</dbReference>
<dbReference type="InterPro" id="IPR023631">
    <property type="entry name" value="Amidase_dom"/>
</dbReference>
<dbReference type="InterPro" id="IPR036928">
    <property type="entry name" value="AS_sf"/>
</dbReference>
<dbReference type="InterPro" id="IPR000120">
    <property type="entry name" value="Amidase"/>
</dbReference>
<dbReference type="AlphaFoldDB" id="A0A2A5J482"/>
<dbReference type="InterPro" id="IPR020556">
    <property type="entry name" value="Amidase_CS"/>
</dbReference>
<evidence type="ECO:0000259" key="1">
    <source>
        <dbReference type="Pfam" id="PF01425"/>
    </source>
</evidence>
<name>A0A2A5J482_RHOSG</name>
<dbReference type="Pfam" id="PF01425">
    <property type="entry name" value="Amidase"/>
    <property type="match status" value="2"/>
</dbReference>
<dbReference type="Proteomes" id="UP000230886">
    <property type="component" value="Unassembled WGS sequence"/>
</dbReference>
<evidence type="ECO:0000313" key="3">
    <source>
        <dbReference type="Proteomes" id="UP000230886"/>
    </source>
</evidence>
<reference evidence="2 3" key="1">
    <citation type="submission" date="2017-07" db="EMBL/GenBank/DDBJ databases">
        <title>Draft sequence of Rhodococcus enclensis 23b-28.</title>
        <authorList>
            <person name="Besaury L."/>
            <person name="Sancelme M."/>
            <person name="Amato P."/>
            <person name="Lallement A."/>
            <person name="Delort A.-M."/>
        </authorList>
    </citation>
    <scope>NUCLEOTIDE SEQUENCE [LARGE SCALE GENOMIC DNA]</scope>
    <source>
        <strain evidence="2 3">23b-28</strain>
    </source>
</reference>
<accession>A0A2A5J482</accession>
<dbReference type="PANTHER" id="PTHR11895">
    <property type="entry name" value="TRANSAMIDASE"/>
    <property type="match status" value="1"/>
</dbReference>